<sequence>MARGIELYKLTRDLHWNIVSVYIHWTGKVILNMKSNHVVSIIKKRKKYVVLEVIKNITAWWCATFLNECQIAKTKAVGRRKRCGLPALRDKCCLELFADEAAAMKGQEASVITDYTNKVIASS</sequence>
<dbReference type="PANTHER" id="PTHR31351:SF4">
    <property type="entry name" value="AUXIN CANALIZATION PROTEIN (DUF828)"/>
    <property type="match status" value="1"/>
</dbReference>
<dbReference type="PANTHER" id="PTHR31351">
    <property type="entry name" value="EXPRESSED PROTEIN"/>
    <property type="match status" value="1"/>
</dbReference>
<dbReference type="Pfam" id="PF08458">
    <property type="entry name" value="PH_2"/>
    <property type="match status" value="1"/>
</dbReference>
<gene>
    <name evidence="2" type="ORF">Tci_036828</name>
</gene>
<name>A0A6L2LU75_TANCI</name>
<organism evidence="2">
    <name type="scientific">Tanacetum cinerariifolium</name>
    <name type="common">Dalmatian daisy</name>
    <name type="synonym">Chrysanthemum cinerariifolium</name>
    <dbReference type="NCBI Taxonomy" id="118510"/>
    <lineage>
        <taxon>Eukaryota</taxon>
        <taxon>Viridiplantae</taxon>
        <taxon>Streptophyta</taxon>
        <taxon>Embryophyta</taxon>
        <taxon>Tracheophyta</taxon>
        <taxon>Spermatophyta</taxon>
        <taxon>Magnoliopsida</taxon>
        <taxon>eudicotyledons</taxon>
        <taxon>Gunneridae</taxon>
        <taxon>Pentapetalae</taxon>
        <taxon>asterids</taxon>
        <taxon>campanulids</taxon>
        <taxon>Asterales</taxon>
        <taxon>Asteraceae</taxon>
        <taxon>Asteroideae</taxon>
        <taxon>Anthemideae</taxon>
        <taxon>Anthemidinae</taxon>
        <taxon>Tanacetum</taxon>
    </lineage>
</organism>
<accession>A0A6L2LU75</accession>
<reference evidence="2" key="1">
    <citation type="journal article" date="2019" name="Sci. Rep.">
        <title>Draft genome of Tanacetum cinerariifolium, the natural source of mosquito coil.</title>
        <authorList>
            <person name="Yamashiro T."/>
            <person name="Shiraishi A."/>
            <person name="Satake H."/>
            <person name="Nakayama K."/>
        </authorList>
    </citation>
    <scope>NUCLEOTIDE SEQUENCE</scope>
</reference>
<dbReference type="GO" id="GO:0009734">
    <property type="term" value="P:auxin-activated signaling pathway"/>
    <property type="evidence" value="ECO:0007669"/>
    <property type="project" value="TreeGrafter"/>
</dbReference>
<comment type="caution">
    <text evidence="2">The sequence shown here is derived from an EMBL/GenBank/DDBJ whole genome shotgun (WGS) entry which is preliminary data.</text>
</comment>
<evidence type="ECO:0000313" key="2">
    <source>
        <dbReference type="EMBL" id="GEU64850.1"/>
    </source>
</evidence>
<dbReference type="InterPro" id="IPR040269">
    <property type="entry name" value="VAB"/>
</dbReference>
<feature type="domain" description="Pleckstrin-like plant" evidence="1">
    <location>
        <begin position="13"/>
        <end position="62"/>
    </location>
</feature>
<evidence type="ECO:0000259" key="1">
    <source>
        <dbReference type="Pfam" id="PF08458"/>
    </source>
</evidence>
<protein>
    <recommendedName>
        <fullName evidence="1">Pleckstrin-like plant domain-containing protein</fullName>
    </recommendedName>
</protein>
<proteinExistence type="predicted"/>
<dbReference type="EMBL" id="BKCJ010005090">
    <property type="protein sequence ID" value="GEU64850.1"/>
    <property type="molecule type" value="Genomic_DNA"/>
</dbReference>
<dbReference type="GO" id="GO:0010305">
    <property type="term" value="P:leaf vascular tissue pattern formation"/>
    <property type="evidence" value="ECO:0007669"/>
    <property type="project" value="TreeGrafter"/>
</dbReference>
<dbReference type="InterPro" id="IPR013666">
    <property type="entry name" value="PH_pln"/>
</dbReference>
<dbReference type="AlphaFoldDB" id="A0A6L2LU75"/>
<dbReference type="GO" id="GO:0010087">
    <property type="term" value="P:phloem or xylem histogenesis"/>
    <property type="evidence" value="ECO:0007669"/>
    <property type="project" value="TreeGrafter"/>
</dbReference>